<name>A0A080ZB56_PHYNI</name>
<reference evidence="2 3" key="1">
    <citation type="submission" date="2013-11" db="EMBL/GenBank/DDBJ databases">
        <title>The Genome Sequence of Phytophthora parasitica P1976.</title>
        <authorList>
            <consortium name="The Broad Institute Genomics Platform"/>
            <person name="Russ C."/>
            <person name="Tyler B."/>
            <person name="Panabieres F."/>
            <person name="Shan W."/>
            <person name="Tripathy S."/>
            <person name="Grunwald N."/>
            <person name="Machado M."/>
            <person name="Johnson C.S."/>
            <person name="Walker B."/>
            <person name="Young S."/>
            <person name="Zeng Q."/>
            <person name="Gargeya S."/>
            <person name="Fitzgerald M."/>
            <person name="Haas B."/>
            <person name="Abouelleil A."/>
            <person name="Allen A.W."/>
            <person name="Alvarado L."/>
            <person name="Arachchi H.M."/>
            <person name="Berlin A.M."/>
            <person name="Chapman S.B."/>
            <person name="Gainer-Dewar J."/>
            <person name="Goldberg J."/>
            <person name="Griggs A."/>
            <person name="Gujja S."/>
            <person name="Hansen M."/>
            <person name="Howarth C."/>
            <person name="Imamovic A."/>
            <person name="Ireland A."/>
            <person name="Larimer J."/>
            <person name="McCowan C."/>
            <person name="Murphy C."/>
            <person name="Pearson M."/>
            <person name="Poon T.W."/>
            <person name="Priest M."/>
            <person name="Roberts A."/>
            <person name="Saif S."/>
            <person name="Shea T."/>
            <person name="Sisk P."/>
            <person name="Sykes S."/>
            <person name="Wortman J."/>
            <person name="Nusbaum C."/>
            <person name="Birren B."/>
        </authorList>
    </citation>
    <scope>NUCLEOTIDE SEQUENCE [LARGE SCALE GENOMIC DNA]</scope>
    <source>
        <strain evidence="2 3">P1976</strain>
    </source>
</reference>
<evidence type="ECO:0000313" key="3">
    <source>
        <dbReference type="Proteomes" id="UP000028582"/>
    </source>
</evidence>
<dbReference type="AlphaFoldDB" id="A0A080ZB56"/>
<evidence type="ECO:0000256" key="1">
    <source>
        <dbReference type="SAM" id="MobiDB-lite"/>
    </source>
</evidence>
<feature type="region of interest" description="Disordered" evidence="1">
    <location>
        <begin position="194"/>
        <end position="240"/>
    </location>
</feature>
<proteinExistence type="predicted"/>
<sequence length="240" mass="26963">MVLFKVHQALLETDNLELIAKIMRVSSVNDVRVHTVGMPDEGSFADVQELTCGCLYNAKNGMCLHVLAAGFEAGVCIPGTAAHPRRFVANIQRCRRGPLLLAMLGEQIMQPLLKILLPATTQCSEVPSPSPLPHTPNGLYPDESVYSVLKTVSCKDKMDHQLQYEMNDPCTLTELQPQGLLSRRIPFRRTARTIDASPAGPLEEMHEDVQASQPTRHSTRRRRLIQRGIEYQEQTRKRKR</sequence>
<gene>
    <name evidence="2" type="ORF">F444_18501</name>
</gene>
<evidence type="ECO:0008006" key="4">
    <source>
        <dbReference type="Google" id="ProtNLM"/>
    </source>
</evidence>
<evidence type="ECO:0000313" key="2">
    <source>
        <dbReference type="EMBL" id="ETO63867.1"/>
    </source>
</evidence>
<comment type="caution">
    <text evidence="2">The sequence shown here is derived from an EMBL/GenBank/DDBJ whole genome shotgun (WGS) entry which is preliminary data.</text>
</comment>
<accession>A0A080ZB56</accession>
<protein>
    <recommendedName>
        <fullName evidence="4">SWIM-type domain-containing protein</fullName>
    </recommendedName>
</protein>
<dbReference type="Proteomes" id="UP000028582">
    <property type="component" value="Unassembled WGS sequence"/>
</dbReference>
<dbReference type="EMBL" id="ANJA01003385">
    <property type="protein sequence ID" value="ETO63867.1"/>
    <property type="molecule type" value="Genomic_DNA"/>
</dbReference>
<organism evidence="2 3">
    <name type="scientific">Phytophthora nicotianae P1976</name>
    <dbReference type="NCBI Taxonomy" id="1317066"/>
    <lineage>
        <taxon>Eukaryota</taxon>
        <taxon>Sar</taxon>
        <taxon>Stramenopiles</taxon>
        <taxon>Oomycota</taxon>
        <taxon>Peronosporomycetes</taxon>
        <taxon>Peronosporales</taxon>
        <taxon>Peronosporaceae</taxon>
        <taxon>Phytophthora</taxon>
    </lineage>
</organism>